<gene>
    <name evidence="2" type="ORF">CC84DRAFT_883619</name>
</gene>
<feature type="region of interest" description="Disordered" evidence="1">
    <location>
        <begin position="36"/>
        <end position="89"/>
    </location>
</feature>
<dbReference type="EMBL" id="KV441554">
    <property type="protein sequence ID" value="OAG04028.1"/>
    <property type="molecule type" value="Genomic_DNA"/>
</dbReference>
<feature type="compositionally biased region" description="Acidic residues" evidence="1">
    <location>
        <begin position="59"/>
        <end position="69"/>
    </location>
</feature>
<feature type="compositionally biased region" description="Basic and acidic residues" evidence="1">
    <location>
        <begin position="40"/>
        <end position="58"/>
    </location>
</feature>
<evidence type="ECO:0000313" key="3">
    <source>
        <dbReference type="Proteomes" id="UP000077069"/>
    </source>
</evidence>
<dbReference type="InParanoid" id="A0A177CB80"/>
<dbReference type="AlphaFoldDB" id="A0A177CB80"/>
<accession>A0A177CB80</accession>
<proteinExistence type="predicted"/>
<evidence type="ECO:0000313" key="2">
    <source>
        <dbReference type="EMBL" id="OAG04028.1"/>
    </source>
</evidence>
<sequence length="135" mass="15828">MRRTLNYKIKSFLRLIVFKWWEDQVSMKETAIQECDVDSDDGRNFGNKWERDEQGKEQGEEEGEEEQQQQEEGKEQQEEEEDEGGTKIETYRIVGPYYLFGLTDLDCCTPGSLKTSLQLDPFRVMQGIWAVIGIF</sequence>
<dbReference type="GeneID" id="28771262"/>
<dbReference type="RefSeq" id="XP_018034393.1">
    <property type="nucleotide sequence ID" value="XM_018187776.1"/>
</dbReference>
<organism evidence="2 3">
    <name type="scientific">Paraphaeosphaeria sporulosa</name>
    <dbReference type="NCBI Taxonomy" id="1460663"/>
    <lineage>
        <taxon>Eukaryota</taxon>
        <taxon>Fungi</taxon>
        <taxon>Dikarya</taxon>
        <taxon>Ascomycota</taxon>
        <taxon>Pezizomycotina</taxon>
        <taxon>Dothideomycetes</taxon>
        <taxon>Pleosporomycetidae</taxon>
        <taxon>Pleosporales</taxon>
        <taxon>Massarineae</taxon>
        <taxon>Didymosphaeriaceae</taxon>
        <taxon>Paraphaeosphaeria</taxon>
    </lineage>
</organism>
<protein>
    <submittedName>
        <fullName evidence="2">Uncharacterized protein</fullName>
    </submittedName>
</protein>
<evidence type="ECO:0000256" key="1">
    <source>
        <dbReference type="SAM" id="MobiDB-lite"/>
    </source>
</evidence>
<reference evidence="2 3" key="1">
    <citation type="submission" date="2016-05" db="EMBL/GenBank/DDBJ databases">
        <title>Comparative analysis of secretome profiles of manganese(II)-oxidizing ascomycete fungi.</title>
        <authorList>
            <consortium name="DOE Joint Genome Institute"/>
            <person name="Zeiner C.A."/>
            <person name="Purvine S.O."/>
            <person name="Zink E.M."/>
            <person name="Wu S."/>
            <person name="Pasa-Tolic L."/>
            <person name="Chaput D.L."/>
            <person name="Haridas S."/>
            <person name="Grigoriev I.V."/>
            <person name="Santelli C.M."/>
            <person name="Hansel C.M."/>
        </authorList>
    </citation>
    <scope>NUCLEOTIDE SEQUENCE [LARGE SCALE GENOMIC DNA]</scope>
    <source>
        <strain evidence="2 3">AP3s5-JAC2a</strain>
    </source>
</reference>
<dbReference type="Proteomes" id="UP000077069">
    <property type="component" value="Unassembled WGS sequence"/>
</dbReference>
<name>A0A177CB80_9PLEO</name>
<keyword evidence="3" id="KW-1185">Reference proteome</keyword>